<dbReference type="InterPro" id="IPR003780">
    <property type="entry name" value="COX15/CtaA_fam"/>
</dbReference>
<comment type="catalytic activity">
    <reaction evidence="11">
        <text>Fe(II)-heme o + 2 A + H2O = Fe(II)-heme a + 2 AH2</text>
        <dbReference type="Rhea" id="RHEA:63388"/>
        <dbReference type="ChEBI" id="CHEBI:13193"/>
        <dbReference type="ChEBI" id="CHEBI:15377"/>
        <dbReference type="ChEBI" id="CHEBI:17499"/>
        <dbReference type="ChEBI" id="CHEBI:60530"/>
        <dbReference type="ChEBI" id="CHEBI:61715"/>
        <dbReference type="EC" id="1.17.99.9"/>
    </reaction>
    <physiologicalReaction direction="left-to-right" evidence="11">
        <dbReference type="Rhea" id="RHEA:63389"/>
    </physiologicalReaction>
</comment>
<evidence type="ECO:0000256" key="2">
    <source>
        <dbReference type="ARBA" id="ARBA00004141"/>
    </source>
</evidence>
<comment type="function">
    <text evidence="12">Catalyzes the conversion of heme O to heme A by two successive hydroxylations of the methyl group at C8. The first hydroxylation forms heme I, the second hydroxylation results in an unstable dihydroxymethyl group, which spontaneously dehydrates, resulting in the formyl group of heme A.</text>
</comment>
<dbReference type="RefSeq" id="WP_119034991.1">
    <property type="nucleotide sequence ID" value="NZ_QXDC01000002.1"/>
</dbReference>
<comment type="caution">
    <text evidence="13">The sequence shown here is derived from an EMBL/GenBank/DDBJ whole genome shotgun (WGS) entry which is preliminary data.</text>
</comment>
<dbReference type="InterPro" id="IPR023754">
    <property type="entry name" value="HemeA_Synthase_type2"/>
</dbReference>
<evidence type="ECO:0000256" key="3">
    <source>
        <dbReference type="ARBA" id="ARBA00022692"/>
    </source>
</evidence>
<evidence type="ECO:0000256" key="5">
    <source>
        <dbReference type="ARBA" id="ARBA00022989"/>
    </source>
</evidence>
<dbReference type="PANTHER" id="PTHR23289:SF2">
    <property type="entry name" value="CYTOCHROME C OXIDASE ASSEMBLY PROTEIN COX15 HOMOLOG"/>
    <property type="match status" value="1"/>
</dbReference>
<dbReference type="PANTHER" id="PTHR23289">
    <property type="entry name" value="CYTOCHROME C OXIDASE ASSEMBLY PROTEIN COX15"/>
    <property type="match status" value="1"/>
</dbReference>
<feature type="transmembrane region" description="Helical" evidence="12">
    <location>
        <begin position="16"/>
        <end position="36"/>
    </location>
</feature>
<keyword evidence="14" id="KW-1185">Reference proteome</keyword>
<feature type="transmembrane region" description="Helical" evidence="12">
    <location>
        <begin position="131"/>
        <end position="149"/>
    </location>
</feature>
<reference evidence="13 14" key="1">
    <citation type="submission" date="2018-08" db="EMBL/GenBank/DDBJ databases">
        <title>Genomic Encyclopedia of Type Strains, Phase IV (KMG-IV): sequencing the most valuable type-strain genomes for metagenomic binning, comparative biology and taxonomic classification.</title>
        <authorList>
            <person name="Goeker M."/>
        </authorList>
    </citation>
    <scope>NUCLEOTIDE SEQUENCE [LARGE SCALE GENOMIC DNA]</scope>
    <source>
        <strain evidence="13 14">DSM 25527</strain>
    </source>
</reference>
<dbReference type="GO" id="GO:0006784">
    <property type="term" value="P:heme A biosynthetic process"/>
    <property type="evidence" value="ECO:0007669"/>
    <property type="project" value="UniProtKB-UniRule"/>
</dbReference>
<evidence type="ECO:0000256" key="12">
    <source>
        <dbReference type="HAMAP-Rule" id="MF_01665"/>
    </source>
</evidence>
<evidence type="ECO:0000256" key="6">
    <source>
        <dbReference type="ARBA" id="ARBA00023002"/>
    </source>
</evidence>
<dbReference type="GO" id="GO:0046872">
    <property type="term" value="F:metal ion binding"/>
    <property type="evidence" value="ECO:0007669"/>
    <property type="project" value="UniProtKB-KW"/>
</dbReference>
<evidence type="ECO:0000256" key="8">
    <source>
        <dbReference type="ARBA" id="ARBA00023133"/>
    </source>
</evidence>
<keyword evidence="4 12" id="KW-0479">Metal-binding</keyword>
<dbReference type="EC" id="1.17.99.9" evidence="12"/>
<dbReference type="Pfam" id="PF02628">
    <property type="entry name" value="COX15-CtaA"/>
    <property type="match status" value="1"/>
</dbReference>
<keyword evidence="9 12" id="KW-0472">Membrane</keyword>
<feature type="binding site" description="axial binding residue" evidence="12">
    <location>
        <position position="265"/>
    </location>
    <ligand>
        <name>heme</name>
        <dbReference type="ChEBI" id="CHEBI:30413"/>
    </ligand>
    <ligandPart>
        <name>Fe</name>
        <dbReference type="ChEBI" id="CHEBI:18248"/>
    </ligandPart>
</feature>
<dbReference type="UniPathway" id="UPA00269">
    <property type="reaction ID" value="UER00713"/>
</dbReference>
<evidence type="ECO:0000256" key="10">
    <source>
        <dbReference type="ARBA" id="ARBA00044501"/>
    </source>
</evidence>
<feature type="transmembrane region" description="Helical" evidence="12">
    <location>
        <begin position="293"/>
        <end position="316"/>
    </location>
</feature>
<comment type="cofactor">
    <cofactor evidence="1 12">
        <name>heme b</name>
        <dbReference type="ChEBI" id="CHEBI:60344"/>
    </cofactor>
</comment>
<feature type="transmembrane region" description="Helical" evidence="12">
    <location>
        <begin position="169"/>
        <end position="190"/>
    </location>
</feature>
<evidence type="ECO:0000256" key="9">
    <source>
        <dbReference type="ARBA" id="ARBA00023136"/>
    </source>
</evidence>
<feature type="transmembrane region" description="Helical" evidence="12">
    <location>
        <begin position="202"/>
        <end position="230"/>
    </location>
</feature>
<evidence type="ECO:0000256" key="7">
    <source>
        <dbReference type="ARBA" id="ARBA00023004"/>
    </source>
</evidence>
<evidence type="ECO:0000313" key="13">
    <source>
        <dbReference type="EMBL" id="RIA46963.1"/>
    </source>
</evidence>
<keyword evidence="8 12" id="KW-0350">Heme biosynthesis</keyword>
<protein>
    <recommendedName>
        <fullName evidence="12">Heme A synthase</fullName>
        <shortName evidence="12">HAS</shortName>
        <ecNumber evidence="12">1.17.99.9</ecNumber>
    </recommendedName>
    <alternativeName>
        <fullName evidence="12">Cytochrome aa3-controlling protein</fullName>
    </alternativeName>
</protein>
<evidence type="ECO:0000256" key="11">
    <source>
        <dbReference type="ARBA" id="ARBA00048044"/>
    </source>
</evidence>
<comment type="similarity">
    <text evidence="12">Belongs to the COX15/CtaA family. Type 2 subfamily.</text>
</comment>
<keyword evidence="12" id="KW-1003">Cell membrane</keyword>
<comment type="subcellular location">
    <subcellularLocation>
        <location evidence="12">Cell membrane</location>
        <topology evidence="12">Multi-pass membrane protein</topology>
    </subcellularLocation>
    <subcellularLocation>
        <location evidence="2">Membrane</location>
        <topology evidence="2">Multi-pass membrane protein</topology>
    </subcellularLocation>
</comment>
<dbReference type="AlphaFoldDB" id="A0A397PEV5"/>
<dbReference type="EMBL" id="QXDC01000002">
    <property type="protein sequence ID" value="RIA46963.1"/>
    <property type="molecule type" value="Genomic_DNA"/>
</dbReference>
<proteinExistence type="inferred from homology"/>
<dbReference type="Proteomes" id="UP000266568">
    <property type="component" value="Unassembled WGS sequence"/>
</dbReference>
<evidence type="ECO:0000256" key="4">
    <source>
        <dbReference type="ARBA" id="ARBA00022723"/>
    </source>
</evidence>
<gene>
    <name evidence="12" type="primary">ctaA</name>
    <name evidence="13" type="ORF">DFR49_1527</name>
</gene>
<feature type="transmembrane region" description="Helical" evidence="12">
    <location>
        <begin position="322"/>
        <end position="341"/>
    </location>
</feature>
<comment type="subunit">
    <text evidence="12">Interacts with CtaB.</text>
</comment>
<keyword evidence="6 12" id="KW-0560">Oxidoreductase</keyword>
<evidence type="ECO:0000313" key="14">
    <source>
        <dbReference type="Proteomes" id="UP000266568"/>
    </source>
</evidence>
<keyword evidence="7 12" id="KW-0408">Iron</keyword>
<keyword evidence="5 12" id="KW-1133">Transmembrane helix</keyword>
<keyword evidence="3 12" id="KW-0812">Transmembrane</keyword>
<feature type="transmembrane region" description="Helical" evidence="12">
    <location>
        <begin position="101"/>
        <end position="119"/>
    </location>
</feature>
<organism evidence="13 14">
    <name type="scientific">Hephaestia caeni</name>
    <dbReference type="NCBI Taxonomy" id="645617"/>
    <lineage>
        <taxon>Bacteria</taxon>
        <taxon>Pseudomonadati</taxon>
        <taxon>Pseudomonadota</taxon>
        <taxon>Alphaproteobacteria</taxon>
        <taxon>Sphingomonadales</taxon>
        <taxon>Sphingomonadaceae</taxon>
        <taxon>Hephaestia</taxon>
    </lineage>
</organism>
<sequence>MLQMSSAVAESRPRALATWLFAVAGLIVLMVIVGGITRLTESGLSITEWKPISGIIPPLTHAQWVAEFENYQRIPEYTELNRGMTLAGFKAIFFWEYVHRLLGRLIGAAFALPLIWFWLRNRIPAGYGWRLTALLALGGLQGAIGWWMVTSGLSVRTDVSHIRLAVHLVTALVILSGIVWTALDLLALHASPLARPARLRPVAAVALLLLFAQIVYGAFTAGLGAGYAFASWPLMGDSLFPAGVPMLDPGWTNAIDNPVVVQFIHRWLAFVAAAGLLVLALKARAAGTRWPGAAVLGLVVLQIALGVATLLSGVAIDIAVAHQANAALLLIATVAAAHAIGRRA</sequence>
<name>A0A397PEV5_9SPHN</name>
<feature type="transmembrane region" description="Helical" evidence="12">
    <location>
        <begin position="263"/>
        <end position="281"/>
    </location>
</feature>
<evidence type="ECO:0000256" key="1">
    <source>
        <dbReference type="ARBA" id="ARBA00001970"/>
    </source>
</evidence>
<feature type="binding site" description="axial binding residue" evidence="12">
    <location>
        <position position="322"/>
    </location>
    <ligand>
        <name>heme</name>
        <dbReference type="ChEBI" id="CHEBI:30413"/>
    </ligand>
    <ligandPart>
        <name>Fe</name>
        <dbReference type="ChEBI" id="CHEBI:18248"/>
    </ligandPart>
</feature>
<accession>A0A397PEV5</accession>
<dbReference type="HAMAP" id="MF_01665">
    <property type="entry name" value="HemeA_synth_type2"/>
    <property type="match status" value="1"/>
</dbReference>
<dbReference type="OrthoDB" id="9793156at2"/>
<dbReference type="GO" id="GO:0005886">
    <property type="term" value="C:plasma membrane"/>
    <property type="evidence" value="ECO:0007669"/>
    <property type="project" value="UniProtKB-SubCell"/>
</dbReference>
<dbReference type="GO" id="GO:0016653">
    <property type="term" value="F:oxidoreductase activity, acting on NAD(P)H, heme protein as acceptor"/>
    <property type="evidence" value="ECO:0007669"/>
    <property type="project" value="TreeGrafter"/>
</dbReference>
<comment type="pathway">
    <text evidence="10 12">Porphyrin-containing compound metabolism; heme A biosynthesis; heme A from heme O: step 1/1.</text>
</comment>
<dbReference type="GO" id="GO:0120547">
    <property type="term" value="F:heme A synthase activity"/>
    <property type="evidence" value="ECO:0007669"/>
    <property type="project" value="UniProtKB-EC"/>
</dbReference>